<evidence type="ECO:0000313" key="1">
    <source>
        <dbReference type="EMBL" id="KAH7909611.1"/>
    </source>
</evidence>
<accession>A0ACB8A8V4</accession>
<name>A0ACB8A8V4_9AGAM</name>
<sequence>MHRVLAISDIVDEIFSHFSELNLGRCSSAFCPHDMKTSRTLAALAATCRTFRDPALAVRWRRLCGVRPLIQLFNSATWSYDAENNADTPVEICQTTVRVD</sequence>
<dbReference type="Proteomes" id="UP000790377">
    <property type="component" value="Unassembled WGS sequence"/>
</dbReference>
<evidence type="ECO:0000313" key="2">
    <source>
        <dbReference type="Proteomes" id="UP000790377"/>
    </source>
</evidence>
<organism evidence="1 2">
    <name type="scientific">Hygrophoropsis aurantiaca</name>
    <dbReference type="NCBI Taxonomy" id="72124"/>
    <lineage>
        <taxon>Eukaryota</taxon>
        <taxon>Fungi</taxon>
        <taxon>Dikarya</taxon>
        <taxon>Basidiomycota</taxon>
        <taxon>Agaricomycotina</taxon>
        <taxon>Agaricomycetes</taxon>
        <taxon>Agaricomycetidae</taxon>
        <taxon>Boletales</taxon>
        <taxon>Coniophorineae</taxon>
        <taxon>Hygrophoropsidaceae</taxon>
        <taxon>Hygrophoropsis</taxon>
    </lineage>
</organism>
<dbReference type="EMBL" id="MU267750">
    <property type="protein sequence ID" value="KAH7909611.1"/>
    <property type="molecule type" value="Genomic_DNA"/>
</dbReference>
<proteinExistence type="predicted"/>
<keyword evidence="2" id="KW-1185">Reference proteome</keyword>
<comment type="caution">
    <text evidence="1">The sequence shown here is derived from an EMBL/GenBank/DDBJ whole genome shotgun (WGS) entry which is preliminary data.</text>
</comment>
<gene>
    <name evidence="1" type="ORF">BJ138DRAFT_208021</name>
</gene>
<protein>
    <submittedName>
        <fullName evidence="1">Uncharacterized protein</fullName>
    </submittedName>
</protein>
<reference evidence="1" key="1">
    <citation type="journal article" date="2021" name="New Phytol.">
        <title>Evolutionary innovations through gain and loss of genes in the ectomycorrhizal Boletales.</title>
        <authorList>
            <person name="Wu G."/>
            <person name="Miyauchi S."/>
            <person name="Morin E."/>
            <person name="Kuo A."/>
            <person name="Drula E."/>
            <person name="Varga T."/>
            <person name="Kohler A."/>
            <person name="Feng B."/>
            <person name="Cao Y."/>
            <person name="Lipzen A."/>
            <person name="Daum C."/>
            <person name="Hundley H."/>
            <person name="Pangilinan J."/>
            <person name="Johnson J."/>
            <person name="Barry K."/>
            <person name="LaButti K."/>
            <person name="Ng V."/>
            <person name="Ahrendt S."/>
            <person name="Min B."/>
            <person name="Choi I.G."/>
            <person name="Park H."/>
            <person name="Plett J.M."/>
            <person name="Magnuson J."/>
            <person name="Spatafora J.W."/>
            <person name="Nagy L.G."/>
            <person name="Henrissat B."/>
            <person name="Grigoriev I.V."/>
            <person name="Yang Z.L."/>
            <person name="Xu J."/>
            <person name="Martin F.M."/>
        </authorList>
    </citation>
    <scope>NUCLEOTIDE SEQUENCE</scope>
    <source>
        <strain evidence="1">ATCC 28755</strain>
    </source>
</reference>